<accession>A0A4Q9FSP4</accession>
<evidence type="ECO:0000313" key="2">
    <source>
        <dbReference type="Proteomes" id="UP000292372"/>
    </source>
</evidence>
<dbReference type="EMBL" id="SIRS01000002">
    <property type="protein sequence ID" value="TBN17886.1"/>
    <property type="molecule type" value="Genomic_DNA"/>
</dbReference>
<organism evidence="1 2">
    <name type="scientific">Hyunsoonleella pacifica</name>
    <dbReference type="NCBI Taxonomy" id="1080224"/>
    <lineage>
        <taxon>Bacteria</taxon>
        <taxon>Pseudomonadati</taxon>
        <taxon>Bacteroidota</taxon>
        <taxon>Flavobacteriia</taxon>
        <taxon>Flavobacteriales</taxon>
        <taxon>Flavobacteriaceae</taxon>
    </lineage>
</organism>
<comment type="caution">
    <text evidence="1">The sequence shown here is derived from an EMBL/GenBank/DDBJ whole genome shotgun (WGS) entry which is preliminary data.</text>
</comment>
<dbReference type="Proteomes" id="UP000292372">
    <property type="component" value="Unassembled WGS sequence"/>
</dbReference>
<proteinExistence type="predicted"/>
<name>A0A4Q9FSP4_9FLAO</name>
<protein>
    <submittedName>
        <fullName evidence="1">Uncharacterized protein</fullName>
    </submittedName>
</protein>
<gene>
    <name evidence="1" type="ORF">EYD46_06140</name>
</gene>
<dbReference type="AlphaFoldDB" id="A0A4Q9FSP4"/>
<evidence type="ECO:0000313" key="1">
    <source>
        <dbReference type="EMBL" id="TBN17886.1"/>
    </source>
</evidence>
<reference evidence="1 2" key="1">
    <citation type="journal article" date="2015" name="Int. J. Syst. Evol. Microbiol.">
        <title>Hyunsoonleella pacifica sp. nov., isolated from seawater of South Pacific Gyre.</title>
        <authorList>
            <person name="Gao X."/>
            <person name="Zhang Z."/>
            <person name="Dai X."/>
            <person name="Zhang X.H."/>
        </authorList>
    </citation>
    <scope>NUCLEOTIDE SEQUENCE [LARGE SCALE GENOMIC DNA]</scope>
    <source>
        <strain evidence="1 2">SW033</strain>
    </source>
</reference>
<sequence length="236" mass="27789">MTRKEIEEKIINGFTDRIDLHGWSLLEKKFRGDHYADYGKRINGLDYRLSINFMKPSYLEYYNYVKIVSPEITNLYKTINTNFIGDCFEISSIQLNSIMHLSNINGIYKSTERAKHKIDDKPILNDLDINSLVQELYVRQYSFVANTIEERTNSLNKLNYLFNELPYENNDSTKPKMTSYSTFLVRQVLVGTLLAIHLDIEEKKILFNKYLDYSSKFSSGQNEDIDYMRIAIEKYS</sequence>
<dbReference type="OrthoDB" id="9821730at2"/>
<dbReference type="RefSeq" id="WP_130936176.1">
    <property type="nucleotide sequence ID" value="NZ_BMEE01000001.1"/>
</dbReference>
<keyword evidence="2" id="KW-1185">Reference proteome</keyword>